<protein>
    <recommendedName>
        <fullName evidence="1">MULE transposase domain-containing protein</fullName>
    </recommendedName>
</protein>
<gene>
    <name evidence="2" type="ORF">ACH5RR_029153</name>
</gene>
<comment type="caution">
    <text evidence="2">The sequence shown here is derived from an EMBL/GenBank/DDBJ whole genome shotgun (WGS) entry which is preliminary data.</text>
</comment>
<dbReference type="Pfam" id="PF10551">
    <property type="entry name" value="MULE"/>
    <property type="match status" value="1"/>
</dbReference>
<dbReference type="InterPro" id="IPR018289">
    <property type="entry name" value="MULE_transposase_dom"/>
</dbReference>
<reference evidence="2 3" key="1">
    <citation type="submission" date="2024-11" db="EMBL/GenBank/DDBJ databases">
        <title>A near-complete genome assembly of Cinchona calisaya.</title>
        <authorList>
            <person name="Lian D.C."/>
            <person name="Zhao X.W."/>
            <person name="Wei L."/>
        </authorList>
    </citation>
    <scope>NUCLEOTIDE SEQUENCE [LARGE SCALE GENOMIC DNA]</scope>
    <source>
        <tissue evidence="2">Nenye</tissue>
    </source>
</reference>
<dbReference type="AlphaFoldDB" id="A0ABD2YU40"/>
<evidence type="ECO:0000313" key="3">
    <source>
        <dbReference type="Proteomes" id="UP001630127"/>
    </source>
</evidence>
<proteinExistence type="predicted"/>
<dbReference type="PANTHER" id="PTHR47718">
    <property type="entry name" value="OS01G0519700 PROTEIN"/>
    <property type="match status" value="1"/>
</dbReference>
<evidence type="ECO:0000313" key="2">
    <source>
        <dbReference type="EMBL" id="KAL3509752.1"/>
    </source>
</evidence>
<accession>A0ABD2YU40</accession>
<dbReference type="EMBL" id="JBJUIK010000012">
    <property type="protein sequence ID" value="KAL3509752.1"/>
    <property type="molecule type" value="Genomic_DNA"/>
</dbReference>
<dbReference type="PANTHER" id="PTHR47718:SF17">
    <property type="entry name" value="PROTEIN FAR1-RELATED SEQUENCE 5-LIKE"/>
    <property type="match status" value="1"/>
</dbReference>
<dbReference type="Proteomes" id="UP001630127">
    <property type="component" value="Unassembled WGS sequence"/>
</dbReference>
<evidence type="ECO:0000259" key="1">
    <source>
        <dbReference type="Pfam" id="PF10551"/>
    </source>
</evidence>
<keyword evidence="3" id="KW-1185">Reference proteome</keyword>
<feature type="domain" description="MULE transposase" evidence="1">
    <location>
        <begin position="151"/>
        <end position="243"/>
    </location>
</feature>
<organism evidence="2 3">
    <name type="scientific">Cinchona calisaya</name>
    <dbReference type="NCBI Taxonomy" id="153742"/>
    <lineage>
        <taxon>Eukaryota</taxon>
        <taxon>Viridiplantae</taxon>
        <taxon>Streptophyta</taxon>
        <taxon>Embryophyta</taxon>
        <taxon>Tracheophyta</taxon>
        <taxon>Spermatophyta</taxon>
        <taxon>Magnoliopsida</taxon>
        <taxon>eudicotyledons</taxon>
        <taxon>Gunneridae</taxon>
        <taxon>Pentapetalae</taxon>
        <taxon>asterids</taxon>
        <taxon>lamiids</taxon>
        <taxon>Gentianales</taxon>
        <taxon>Rubiaceae</taxon>
        <taxon>Cinchonoideae</taxon>
        <taxon>Cinchoneae</taxon>
        <taxon>Cinchona</taxon>
    </lineage>
</organism>
<sequence>MKLSNIINREQDMKINVNLLLQKVVAQDRDKAGETLLVMELLNIVSSHEAQKLETIDGDDDLGVSCKVELDRGYDKVGFVQKNLYNKIDLELEKLISTWDAKGVVAYLSSKIDSYSVFFYKYLHEEDGRLHLLIWWDYCSKLDYNRFHGALIFDTNYHTNDYYKLLLVFAGINNHYFKVVFGCALMAHEDIKTYDWVMGTILEAMNNKKPTSVMTNDDSIIRKAIKKHMPELRHRICAWYLQRNGIH</sequence>
<name>A0ABD2YU40_9GENT</name>